<protein>
    <submittedName>
        <fullName evidence="1">Uncharacterized protein</fullName>
    </submittedName>
</protein>
<dbReference type="EMBL" id="CAAALY010276447">
    <property type="protein sequence ID" value="VEL42765.1"/>
    <property type="molecule type" value="Genomic_DNA"/>
</dbReference>
<evidence type="ECO:0000313" key="1">
    <source>
        <dbReference type="EMBL" id="VEL42765.1"/>
    </source>
</evidence>
<gene>
    <name evidence="1" type="ORF">PXEA_LOCUS36205</name>
</gene>
<organism evidence="1 2">
    <name type="scientific">Protopolystoma xenopodis</name>
    <dbReference type="NCBI Taxonomy" id="117903"/>
    <lineage>
        <taxon>Eukaryota</taxon>
        <taxon>Metazoa</taxon>
        <taxon>Spiralia</taxon>
        <taxon>Lophotrochozoa</taxon>
        <taxon>Platyhelminthes</taxon>
        <taxon>Monogenea</taxon>
        <taxon>Polyopisthocotylea</taxon>
        <taxon>Polystomatidea</taxon>
        <taxon>Polystomatidae</taxon>
        <taxon>Protopolystoma</taxon>
    </lineage>
</organism>
<sequence length="174" mass="18750">SESGILSKVDSCSPLPLLARGALSFLLSTSIWVAAACPPDNQVGLKPPAAVHEPLGLAVHKSVVKHMGTITMHTTSRVARILLESGLLFDIWHFSPSLWLCLFACVCVSVGDSIYTFSPRPDMLTASLMAINPNACWPLPWYTVKLVPLGAGRGVRALDPAKPADRLEVIRPRD</sequence>
<dbReference type="AlphaFoldDB" id="A0A3S5AQG5"/>
<proteinExistence type="predicted"/>
<dbReference type="Proteomes" id="UP000784294">
    <property type="component" value="Unassembled WGS sequence"/>
</dbReference>
<comment type="caution">
    <text evidence="1">The sequence shown here is derived from an EMBL/GenBank/DDBJ whole genome shotgun (WGS) entry which is preliminary data.</text>
</comment>
<reference evidence="1" key="1">
    <citation type="submission" date="2018-11" db="EMBL/GenBank/DDBJ databases">
        <authorList>
            <consortium name="Pathogen Informatics"/>
        </authorList>
    </citation>
    <scope>NUCLEOTIDE SEQUENCE</scope>
</reference>
<evidence type="ECO:0000313" key="2">
    <source>
        <dbReference type="Proteomes" id="UP000784294"/>
    </source>
</evidence>
<feature type="non-terminal residue" evidence="1">
    <location>
        <position position="1"/>
    </location>
</feature>
<accession>A0A3S5AQG5</accession>
<name>A0A3S5AQG5_9PLAT</name>
<keyword evidence="2" id="KW-1185">Reference proteome</keyword>